<reference evidence="3 4" key="1">
    <citation type="submission" date="2012-09" db="EMBL/GenBank/DDBJ databases">
        <title>Genome Sequence of alkane-degrading Bacterium Alcanivorax jadensis T9.</title>
        <authorList>
            <person name="Lai Q."/>
            <person name="Shao Z."/>
        </authorList>
    </citation>
    <scope>NUCLEOTIDE SEQUENCE [LARGE SCALE GENOMIC DNA]</scope>
    <source>
        <strain evidence="3 4">T9</strain>
    </source>
</reference>
<feature type="transmembrane region" description="Helical" evidence="1">
    <location>
        <begin position="339"/>
        <end position="360"/>
    </location>
</feature>
<evidence type="ECO:0000313" key="4">
    <source>
        <dbReference type="Proteomes" id="UP000029443"/>
    </source>
</evidence>
<keyword evidence="4" id="KW-1185">Reference proteome</keyword>
<protein>
    <submittedName>
        <fullName evidence="3">Acyltransferase 3</fullName>
    </submittedName>
</protein>
<sequence>MKYRAEIDGLRALAVVPVILFHAGFEGFSGGFVGVDVFFVISGYLITTILAEDIEKQRFSIIDFYERRARRIFPALFFMMLFCIPFAWMWMLPDPLENFGQSIVATTLFANNVLLMITTGYWDLASEFKPLLHTWSLGVEEQYYVIFPLLMLAGWKFGKKSVVGMIIALALLSLAVSELGSSRFPDANFYLITSRAWELLAGAVAAFWVQKYGVRSNEGLALLGLLGVVFSVVAYDAATPFPGLYALVPVLGVVLLVLFAGEGTLVARFLSLPLLVGIGLISYSAYLWHQPLFAFARIYMVEEPSRVAFAVLTVATFLVAYLSWKYIENPFRNRALVAARPLWIFVFSASLFLVAFGLAAHKTQGFVSRVFDPDQAAAEDMYISYNERNFLFKKDAFDPDVPVKLLVIGNSFGRDLVNVVRETYDLTSVGLIYRDDLSDCSLVESELGQRLFASASMVLFASNYSLGEPSCINRVIDLSAEQGNRVYFVGAKQFGHNLNWVARTRKQERALLRNPILEEVLEQERLARAVIPKKHYLSIIDALIDQNGNMLITDENGRLLSADRVHLTRYGAIYVGAQVLFLSPVTETLMPK</sequence>
<dbReference type="PANTHER" id="PTHR23028:SF53">
    <property type="entry name" value="ACYL_TRANSF_3 DOMAIN-CONTAINING PROTEIN"/>
    <property type="match status" value="1"/>
</dbReference>
<evidence type="ECO:0000259" key="2">
    <source>
        <dbReference type="Pfam" id="PF01757"/>
    </source>
</evidence>
<feature type="transmembrane region" description="Helical" evidence="1">
    <location>
        <begin position="161"/>
        <end position="177"/>
    </location>
</feature>
<feature type="transmembrane region" description="Helical" evidence="1">
    <location>
        <begin position="103"/>
        <end position="122"/>
    </location>
</feature>
<keyword evidence="1" id="KW-0472">Membrane</keyword>
<feature type="transmembrane region" description="Helical" evidence="1">
    <location>
        <begin position="31"/>
        <end position="51"/>
    </location>
</feature>
<organism evidence="3 4">
    <name type="scientific">Alcanivorax jadensis T9</name>
    <dbReference type="NCBI Taxonomy" id="1177181"/>
    <lineage>
        <taxon>Bacteria</taxon>
        <taxon>Pseudomonadati</taxon>
        <taxon>Pseudomonadota</taxon>
        <taxon>Gammaproteobacteria</taxon>
        <taxon>Oceanospirillales</taxon>
        <taxon>Alcanivoracaceae</taxon>
        <taxon>Alcanivorax</taxon>
    </lineage>
</organism>
<dbReference type="GO" id="GO:0016746">
    <property type="term" value="F:acyltransferase activity"/>
    <property type="evidence" value="ECO:0007669"/>
    <property type="project" value="UniProtKB-KW"/>
</dbReference>
<feature type="transmembrane region" description="Helical" evidence="1">
    <location>
        <begin position="72"/>
        <end position="91"/>
    </location>
</feature>
<dbReference type="RefSeq" id="WP_198030670.1">
    <property type="nucleotide sequence ID" value="NZ_ARXU01000011.1"/>
</dbReference>
<feature type="transmembrane region" description="Helical" evidence="1">
    <location>
        <begin position="308"/>
        <end position="327"/>
    </location>
</feature>
<name>A0ABR4WAC1_9GAMM</name>
<proteinExistence type="predicted"/>
<accession>A0ABR4WAC1</accession>
<gene>
    <name evidence="3" type="ORF">T9A_02525</name>
</gene>
<feature type="transmembrane region" description="Helical" evidence="1">
    <location>
        <begin position="220"/>
        <end position="238"/>
    </location>
</feature>
<dbReference type="InterPro" id="IPR050879">
    <property type="entry name" value="Acyltransferase_3"/>
</dbReference>
<keyword evidence="3" id="KW-0808">Transferase</keyword>
<dbReference type="InterPro" id="IPR002656">
    <property type="entry name" value="Acyl_transf_3_dom"/>
</dbReference>
<feature type="transmembrane region" description="Helical" evidence="1">
    <location>
        <begin position="7"/>
        <end position="25"/>
    </location>
</feature>
<dbReference type="PANTHER" id="PTHR23028">
    <property type="entry name" value="ACETYLTRANSFERASE"/>
    <property type="match status" value="1"/>
</dbReference>
<feature type="domain" description="Acyltransferase 3" evidence="2">
    <location>
        <begin position="5"/>
        <end position="323"/>
    </location>
</feature>
<comment type="caution">
    <text evidence="3">The sequence shown here is derived from an EMBL/GenBank/DDBJ whole genome shotgun (WGS) entry which is preliminary data.</text>
</comment>
<evidence type="ECO:0000313" key="3">
    <source>
        <dbReference type="EMBL" id="KGD60348.1"/>
    </source>
</evidence>
<keyword evidence="3" id="KW-0012">Acyltransferase</keyword>
<keyword evidence="1" id="KW-1133">Transmembrane helix</keyword>
<dbReference type="Pfam" id="PF01757">
    <property type="entry name" value="Acyl_transf_3"/>
    <property type="match status" value="1"/>
</dbReference>
<feature type="transmembrane region" description="Helical" evidence="1">
    <location>
        <begin position="244"/>
        <end position="262"/>
    </location>
</feature>
<keyword evidence="1" id="KW-0812">Transmembrane</keyword>
<feature type="transmembrane region" description="Helical" evidence="1">
    <location>
        <begin position="269"/>
        <end position="288"/>
    </location>
</feature>
<feature type="transmembrane region" description="Helical" evidence="1">
    <location>
        <begin position="189"/>
        <end position="208"/>
    </location>
</feature>
<evidence type="ECO:0000256" key="1">
    <source>
        <dbReference type="SAM" id="Phobius"/>
    </source>
</evidence>
<dbReference type="Proteomes" id="UP000029443">
    <property type="component" value="Unassembled WGS sequence"/>
</dbReference>
<dbReference type="EMBL" id="ARXU01000011">
    <property type="protein sequence ID" value="KGD60348.1"/>
    <property type="molecule type" value="Genomic_DNA"/>
</dbReference>